<reference evidence="7 8" key="1">
    <citation type="submission" date="2018-09" db="EMBL/GenBank/DDBJ databases">
        <title>Genomic Encyclopedia of Archaeal and Bacterial Type Strains, Phase II (KMG-II): from individual species to whole genera.</title>
        <authorList>
            <person name="Goeker M."/>
        </authorList>
    </citation>
    <scope>NUCLEOTIDE SEQUENCE [LARGE SCALE GENOMIC DNA]</scope>
    <source>
        <strain evidence="7 8">DSM 21950</strain>
    </source>
</reference>
<keyword evidence="8" id="KW-1185">Reference proteome</keyword>
<feature type="domain" description="Yip1" evidence="6">
    <location>
        <begin position="6"/>
        <end position="187"/>
    </location>
</feature>
<comment type="subcellular location">
    <subcellularLocation>
        <location evidence="1">Membrane</location>
        <topology evidence="1">Multi-pass membrane protein</topology>
    </subcellularLocation>
</comment>
<evidence type="ECO:0000256" key="3">
    <source>
        <dbReference type="ARBA" id="ARBA00022989"/>
    </source>
</evidence>
<evidence type="ECO:0000256" key="5">
    <source>
        <dbReference type="SAM" id="Phobius"/>
    </source>
</evidence>
<feature type="transmembrane region" description="Helical" evidence="5">
    <location>
        <begin position="134"/>
        <end position="155"/>
    </location>
</feature>
<dbReference type="Proteomes" id="UP000284531">
    <property type="component" value="Unassembled WGS sequence"/>
</dbReference>
<dbReference type="OrthoDB" id="1163840at2"/>
<keyword evidence="4 5" id="KW-0472">Membrane</keyword>
<dbReference type="Pfam" id="PF04893">
    <property type="entry name" value="Yip1"/>
    <property type="match status" value="1"/>
</dbReference>
<proteinExistence type="predicted"/>
<feature type="transmembrane region" description="Helical" evidence="5">
    <location>
        <begin position="101"/>
        <end position="122"/>
    </location>
</feature>
<dbReference type="AlphaFoldDB" id="A0A419WFC5"/>
<evidence type="ECO:0000256" key="4">
    <source>
        <dbReference type="ARBA" id="ARBA00023136"/>
    </source>
</evidence>
<dbReference type="InterPro" id="IPR006977">
    <property type="entry name" value="Yip1_dom"/>
</dbReference>
<keyword evidence="2 5" id="KW-0812">Transmembrane</keyword>
<evidence type="ECO:0000259" key="6">
    <source>
        <dbReference type="Pfam" id="PF04893"/>
    </source>
</evidence>
<evidence type="ECO:0000313" key="8">
    <source>
        <dbReference type="Proteomes" id="UP000284531"/>
    </source>
</evidence>
<gene>
    <name evidence="7" type="ORF">BXY64_4255</name>
</gene>
<accession>A0A419WFC5</accession>
<sequence>MNTFLNILFKTSDTFDYLDDQFEDQLETNANLLFMLAGAVSGIDSFFKDYHHFQEYPLLIVFLGFVLATAGIGLLMGRYLSTYILYGIGKLLNGKGKIIDMRVVVAYSVVPIFMKFPVVLYLGITGDLLSPKGYLYWIISLYYLIIWLWTLKIMIQGVMRFNGFGFIKGVINVSPYLILGGITFIVIVRNVISSF</sequence>
<dbReference type="EMBL" id="RAPQ01000015">
    <property type="protein sequence ID" value="RKD94092.1"/>
    <property type="molecule type" value="Genomic_DNA"/>
</dbReference>
<dbReference type="GO" id="GO:0016020">
    <property type="term" value="C:membrane"/>
    <property type="evidence" value="ECO:0007669"/>
    <property type="project" value="UniProtKB-SubCell"/>
</dbReference>
<feature type="transmembrane region" description="Helical" evidence="5">
    <location>
        <begin position="56"/>
        <end position="80"/>
    </location>
</feature>
<comment type="caution">
    <text evidence="7">The sequence shown here is derived from an EMBL/GenBank/DDBJ whole genome shotgun (WGS) entry which is preliminary data.</text>
</comment>
<keyword evidence="3 5" id="KW-1133">Transmembrane helix</keyword>
<evidence type="ECO:0000256" key="1">
    <source>
        <dbReference type="ARBA" id="ARBA00004141"/>
    </source>
</evidence>
<dbReference type="RefSeq" id="WP_120241922.1">
    <property type="nucleotide sequence ID" value="NZ_RAPQ01000015.1"/>
</dbReference>
<evidence type="ECO:0000256" key="2">
    <source>
        <dbReference type="ARBA" id="ARBA00022692"/>
    </source>
</evidence>
<name>A0A419WFC5_9BACT</name>
<evidence type="ECO:0000313" key="7">
    <source>
        <dbReference type="EMBL" id="RKD94092.1"/>
    </source>
</evidence>
<protein>
    <submittedName>
        <fullName evidence="7">Yip1-like protein</fullName>
    </submittedName>
</protein>
<organism evidence="7 8">
    <name type="scientific">Marinifilum flexuosum</name>
    <dbReference type="NCBI Taxonomy" id="1117708"/>
    <lineage>
        <taxon>Bacteria</taxon>
        <taxon>Pseudomonadati</taxon>
        <taxon>Bacteroidota</taxon>
        <taxon>Bacteroidia</taxon>
        <taxon>Marinilabiliales</taxon>
        <taxon>Marinifilaceae</taxon>
    </lineage>
</organism>